<evidence type="ECO:0000256" key="1">
    <source>
        <dbReference type="SAM" id="SignalP"/>
    </source>
</evidence>
<sequence length="180" mass="19815">MHYSTLSTILSFIAFSQASTIPTINGSYTDIVARNANHVSLYTTSACANEDKYYKWLGTATCNCIAVDLRALSLYTDTEPLQHTIAFSDGNCQKIPGIINKERCVGTDTLFGDGDIGSVMFCLPAVCDVFEAVKDILGDVATILTASESFAEVEEFGIWLRNCPGKIWLRCLFFMLVKHD</sequence>
<keyword evidence="3" id="KW-1185">Reference proteome</keyword>
<reference evidence="2 3" key="1">
    <citation type="submission" date="2017-12" db="EMBL/GenBank/DDBJ databases">
        <title>Comparative genomics of Botrytis spp.</title>
        <authorList>
            <person name="Valero-Jimenez C.A."/>
            <person name="Tapia P."/>
            <person name="Veloso J."/>
            <person name="Silva-Moreno E."/>
            <person name="Staats M."/>
            <person name="Valdes J.H."/>
            <person name="Van Kan J.A.L."/>
        </authorList>
    </citation>
    <scope>NUCLEOTIDE SEQUENCE [LARGE SCALE GENOMIC DNA]</scope>
    <source>
        <strain evidence="2 3">MUCL3349</strain>
    </source>
</reference>
<dbReference type="EMBL" id="PQXO01000559">
    <property type="protein sequence ID" value="TGO84026.1"/>
    <property type="molecule type" value="Genomic_DNA"/>
</dbReference>
<protein>
    <recommendedName>
        <fullName evidence="4">Cyanovirin-N domain-containing protein</fullName>
    </recommendedName>
</protein>
<dbReference type="Proteomes" id="UP000297280">
    <property type="component" value="Unassembled WGS sequence"/>
</dbReference>
<gene>
    <name evidence="2" type="ORF">BPOR_0560g00070</name>
</gene>
<dbReference type="STRING" id="87229.A0A4Z1KF99"/>
<evidence type="ECO:0000313" key="3">
    <source>
        <dbReference type="Proteomes" id="UP000297280"/>
    </source>
</evidence>
<feature type="signal peptide" evidence="1">
    <location>
        <begin position="1"/>
        <end position="18"/>
    </location>
</feature>
<feature type="chain" id="PRO_5021412386" description="Cyanovirin-N domain-containing protein" evidence="1">
    <location>
        <begin position="19"/>
        <end position="180"/>
    </location>
</feature>
<evidence type="ECO:0008006" key="4">
    <source>
        <dbReference type="Google" id="ProtNLM"/>
    </source>
</evidence>
<keyword evidence="1" id="KW-0732">Signal</keyword>
<organism evidence="2 3">
    <name type="scientific">Botrytis porri</name>
    <dbReference type="NCBI Taxonomy" id="87229"/>
    <lineage>
        <taxon>Eukaryota</taxon>
        <taxon>Fungi</taxon>
        <taxon>Dikarya</taxon>
        <taxon>Ascomycota</taxon>
        <taxon>Pezizomycotina</taxon>
        <taxon>Leotiomycetes</taxon>
        <taxon>Helotiales</taxon>
        <taxon>Sclerotiniaceae</taxon>
        <taxon>Botrytis</taxon>
    </lineage>
</organism>
<name>A0A4Z1KF99_9HELO</name>
<proteinExistence type="predicted"/>
<dbReference type="AlphaFoldDB" id="A0A4Z1KF99"/>
<evidence type="ECO:0000313" key="2">
    <source>
        <dbReference type="EMBL" id="TGO84026.1"/>
    </source>
</evidence>
<accession>A0A4Z1KF99</accession>
<comment type="caution">
    <text evidence="2">The sequence shown here is derived from an EMBL/GenBank/DDBJ whole genome shotgun (WGS) entry which is preliminary data.</text>
</comment>